<dbReference type="SUPFAM" id="SSF50331">
    <property type="entry name" value="MOP-like"/>
    <property type="match status" value="1"/>
</dbReference>
<organism evidence="4 5">
    <name type="scientific">Sorangium cellulosum So0157-2</name>
    <dbReference type="NCBI Taxonomy" id="1254432"/>
    <lineage>
        <taxon>Bacteria</taxon>
        <taxon>Pseudomonadati</taxon>
        <taxon>Myxococcota</taxon>
        <taxon>Polyangia</taxon>
        <taxon>Polyangiales</taxon>
        <taxon>Polyangiaceae</taxon>
        <taxon>Sorangium</taxon>
    </lineage>
</organism>
<evidence type="ECO:0000256" key="1">
    <source>
        <dbReference type="ARBA" id="ARBA00022505"/>
    </source>
</evidence>
<dbReference type="HOGENOM" id="CLU_118993_1_3_7"/>
<dbReference type="STRING" id="1254432.SCE1572_51095"/>
<evidence type="ECO:0000313" key="4">
    <source>
        <dbReference type="EMBL" id="AGP42131.1"/>
    </source>
</evidence>
<dbReference type="EMBL" id="CP003969">
    <property type="protein sequence ID" value="AGP42131.1"/>
    <property type="molecule type" value="Genomic_DNA"/>
</dbReference>
<accession>S4YCP3</accession>
<protein>
    <recommendedName>
        <fullName evidence="3">Mop domain-containing protein</fullName>
    </recommendedName>
</protein>
<dbReference type="Proteomes" id="UP000014803">
    <property type="component" value="Chromosome"/>
</dbReference>
<dbReference type="Gene3D" id="2.40.50.100">
    <property type="match status" value="1"/>
</dbReference>
<gene>
    <name evidence="4" type="ORF">SCE1572_51095</name>
</gene>
<dbReference type="Pfam" id="PF03459">
    <property type="entry name" value="TOBE"/>
    <property type="match status" value="1"/>
</dbReference>
<evidence type="ECO:0000313" key="5">
    <source>
        <dbReference type="Proteomes" id="UP000014803"/>
    </source>
</evidence>
<dbReference type="InterPro" id="IPR008995">
    <property type="entry name" value="Mo/tungstate-bd_C_term_dom"/>
</dbReference>
<dbReference type="KEGG" id="scu:SCE1572_51095"/>
<sequence>MEMQISGRNKIPGKITEIVVGDVMAKVVMEGPGGTELVAVITSDAVKELGLSVGKEVQALIKATEIMVIAK</sequence>
<dbReference type="PATRIC" id="fig|1254432.3.peg.11517"/>
<proteinExistence type="predicted"/>
<dbReference type="InterPro" id="IPR005116">
    <property type="entry name" value="Transp-assoc_OB_typ1"/>
</dbReference>
<dbReference type="NCBIfam" id="TIGR00638">
    <property type="entry name" value="Mop"/>
    <property type="match status" value="1"/>
</dbReference>
<dbReference type="PROSITE" id="PS51866">
    <property type="entry name" value="MOP"/>
    <property type="match status" value="1"/>
</dbReference>
<evidence type="ECO:0000259" key="3">
    <source>
        <dbReference type="PROSITE" id="PS51866"/>
    </source>
</evidence>
<keyword evidence="1 2" id="KW-0500">Molybdenum</keyword>
<name>S4YCP3_SORCE</name>
<reference evidence="4 5" key="1">
    <citation type="journal article" date="2013" name="Sci. Rep.">
        <title>Extraordinary expansion of a Sorangium cellulosum genome from an alkaline milieu.</title>
        <authorList>
            <person name="Han K."/>
            <person name="Li Z.F."/>
            <person name="Peng R."/>
            <person name="Zhu L.P."/>
            <person name="Zhou T."/>
            <person name="Wang L.G."/>
            <person name="Li S.G."/>
            <person name="Zhang X.B."/>
            <person name="Hu W."/>
            <person name="Wu Z.H."/>
            <person name="Qin N."/>
            <person name="Li Y.Z."/>
        </authorList>
    </citation>
    <scope>NUCLEOTIDE SEQUENCE [LARGE SCALE GENOMIC DNA]</scope>
    <source>
        <strain evidence="4 5">So0157-2</strain>
    </source>
</reference>
<dbReference type="GO" id="GO:0015689">
    <property type="term" value="P:molybdate ion transport"/>
    <property type="evidence" value="ECO:0007669"/>
    <property type="project" value="InterPro"/>
</dbReference>
<feature type="domain" description="Mop" evidence="3">
    <location>
        <begin position="4"/>
        <end position="70"/>
    </location>
</feature>
<dbReference type="AlphaFoldDB" id="S4YCP3"/>
<dbReference type="eggNOG" id="COG3585">
    <property type="taxonomic scope" value="Bacteria"/>
</dbReference>
<dbReference type="InterPro" id="IPR004606">
    <property type="entry name" value="Mop_domain"/>
</dbReference>
<evidence type="ECO:0000256" key="2">
    <source>
        <dbReference type="PROSITE-ProRule" id="PRU01213"/>
    </source>
</evidence>